<reference evidence="2" key="2">
    <citation type="submission" date="2025-08" db="UniProtKB">
        <authorList>
            <consortium name="Ensembl"/>
        </authorList>
    </citation>
    <scope>IDENTIFICATION</scope>
</reference>
<dbReference type="AlphaFoldDB" id="A0A8C7VFY2"/>
<keyword evidence="3" id="KW-1185">Reference proteome</keyword>
<accession>A0A8C7VFY2</accession>
<feature type="chain" id="PRO_5034216553" evidence="1">
    <location>
        <begin position="21"/>
        <end position="65"/>
    </location>
</feature>
<dbReference type="Pfam" id="PF14974">
    <property type="entry name" value="P_C10"/>
    <property type="match status" value="1"/>
</dbReference>
<dbReference type="InterPro" id="IPR026317">
    <property type="entry name" value="P_C10"/>
</dbReference>
<protein>
    <submittedName>
        <fullName evidence="2">Uncharacterized protein</fullName>
    </submittedName>
</protein>
<dbReference type="Ensembl" id="ENSOMYT00000024874.2">
    <property type="protein sequence ID" value="ENSOMYP00000022703.1"/>
    <property type="gene ID" value="ENSOMYG00000010840.2"/>
</dbReference>
<reference evidence="2" key="3">
    <citation type="submission" date="2025-09" db="UniProtKB">
        <authorList>
            <consortium name="Ensembl"/>
        </authorList>
    </citation>
    <scope>IDENTIFICATION</scope>
</reference>
<evidence type="ECO:0000256" key="1">
    <source>
        <dbReference type="SAM" id="SignalP"/>
    </source>
</evidence>
<feature type="signal peptide" evidence="1">
    <location>
        <begin position="1"/>
        <end position="20"/>
    </location>
</feature>
<evidence type="ECO:0000313" key="2">
    <source>
        <dbReference type="Ensembl" id="ENSOMYP00000022703.1"/>
    </source>
</evidence>
<dbReference type="Proteomes" id="UP000694395">
    <property type="component" value="Chromosome 4"/>
</dbReference>
<sequence>IDSKTSLATILLIVIIQVFSVPENLVWMEELVLPMATQIQQVIKAYGFNNEGEGEVTLGRGSENQ</sequence>
<proteinExistence type="predicted"/>
<reference evidence="2" key="1">
    <citation type="submission" date="2020-07" db="EMBL/GenBank/DDBJ databases">
        <title>A long reads based de novo assembly of the rainbow trout Arlee double haploid line genome.</title>
        <authorList>
            <person name="Gao G."/>
            <person name="Palti Y."/>
        </authorList>
    </citation>
    <scope>NUCLEOTIDE SEQUENCE [LARGE SCALE GENOMIC DNA]</scope>
</reference>
<name>A0A8C7VFY2_ONCMY</name>
<evidence type="ECO:0000313" key="3">
    <source>
        <dbReference type="Proteomes" id="UP000694395"/>
    </source>
</evidence>
<dbReference type="GeneTree" id="ENSGT00390000005242"/>
<keyword evidence="1" id="KW-0732">Signal</keyword>
<organism evidence="2 3">
    <name type="scientific">Oncorhynchus mykiss</name>
    <name type="common">Rainbow trout</name>
    <name type="synonym">Salmo gairdneri</name>
    <dbReference type="NCBI Taxonomy" id="8022"/>
    <lineage>
        <taxon>Eukaryota</taxon>
        <taxon>Metazoa</taxon>
        <taxon>Chordata</taxon>
        <taxon>Craniata</taxon>
        <taxon>Vertebrata</taxon>
        <taxon>Euteleostomi</taxon>
        <taxon>Actinopterygii</taxon>
        <taxon>Neopterygii</taxon>
        <taxon>Teleostei</taxon>
        <taxon>Protacanthopterygii</taxon>
        <taxon>Salmoniformes</taxon>
        <taxon>Salmonidae</taxon>
        <taxon>Salmoninae</taxon>
        <taxon>Oncorhynchus</taxon>
    </lineage>
</organism>